<reference evidence="1 2" key="1">
    <citation type="submission" date="2015-06" db="EMBL/GenBank/DDBJ databases">
        <title>Genome sequence of Pseudoalteromonas aliena.</title>
        <authorList>
            <person name="Xie B.-B."/>
            <person name="Rong J.-C."/>
            <person name="Qin Q.-L."/>
            <person name="Zhang Y.-Z."/>
        </authorList>
    </citation>
    <scope>NUCLEOTIDE SEQUENCE [LARGE SCALE GENOMIC DNA]</scope>
    <source>
        <strain evidence="1 2">SW19</strain>
    </source>
</reference>
<name>A0ABR9E369_9GAMM</name>
<gene>
    <name evidence="1" type="ORF">PALI_a3146</name>
</gene>
<proteinExistence type="predicted"/>
<organism evidence="1 2">
    <name type="scientific">Pseudoalteromonas aliena SW19</name>
    <dbReference type="NCBI Taxonomy" id="1314866"/>
    <lineage>
        <taxon>Bacteria</taxon>
        <taxon>Pseudomonadati</taxon>
        <taxon>Pseudomonadota</taxon>
        <taxon>Gammaproteobacteria</taxon>
        <taxon>Alteromonadales</taxon>
        <taxon>Pseudoalteromonadaceae</taxon>
        <taxon>Pseudoalteromonas</taxon>
    </lineage>
</organism>
<dbReference type="Proteomes" id="UP000648482">
    <property type="component" value="Unassembled WGS sequence"/>
</dbReference>
<sequence length="38" mass="4486">MHTNAKLNQTDKAIYAPYNSWSSIINPHKYLPMLFYLT</sequence>
<evidence type="ECO:0000313" key="2">
    <source>
        <dbReference type="Proteomes" id="UP000648482"/>
    </source>
</evidence>
<comment type="caution">
    <text evidence="1">The sequence shown here is derived from an EMBL/GenBank/DDBJ whole genome shotgun (WGS) entry which is preliminary data.</text>
</comment>
<keyword evidence="2" id="KW-1185">Reference proteome</keyword>
<dbReference type="EMBL" id="AQGU01000028">
    <property type="protein sequence ID" value="MBE0361051.1"/>
    <property type="molecule type" value="Genomic_DNA"/>
</dbReference>
<protein>
    <submittedName>
        <fullName evidence="1">Uncharacterized protein</fullName>
    </submittedName>
</protein>
<accession>A0ABR9E369</accession>
<evidence type="ECO:0000313" key="1">
    <source>
        <dbReference type="EMBL" id="MBE0361051.1"/>
    </source>
</evidence>